<keyword evidence="6" id="KW-1185">Reference proteome</keyword>
<protein>
    <submittedName>
        <fullName evidence="5">Uncharacterized protein</fullName>
    </submittedName>
</protein>
<dbReference type="GO" id="GO:0016874">
    <property type="term" value="F:ligase activity"/>
    <property type="evidence" value="ECO:0007669"/>
    <property type="project" value="UniProtKB-KW"/>
</dbReference>
<keyword evidence="2" id="KW-0436">Ligase</keyword>
<reference evidence="5 6" key="1">
    <citation type="submission" date="2024-03" db="EMBL/GenBank/DDBJ databases">
        <authorList>
            <person name="Martinez-Hernandez J."/>
        </authorList>
    </citation>
    <scope>NUCLEOTIDE SEQUENCE [LARGE SCALE GENOMIC DNA]</scope>
</reference>
<sequence length="98" mass="10993">MAGTGEMMVGCDIDDLPKNDANFTALTPLWFLERAAQVHPNGTSLVYGSQRYTWHHTYQRCRRFASALSNHSIGLGHTKYCMLNKPGKPLFNLHEAQG</sequence>
<keyword evidence="4" id="KW-0067">ATP-binding</keyword>
<evidence type="ECO:0000256" key="2">
    <source>
        <dbReference type="ARBA" id="ARBA00022598"/>
    </source>
</evidence>
<dbReference type="AlphaFoldDB" id="A0AAV1WJL3"/>
<dbReference type="PANTHER" id="PTHR43859:SF7">
    <property type="entry name" value="ACETATE_BUTYRATE--COA LIGASE AAE7, PEROXISOMAL"/>
    <property type="match status" value="1"/>
</dbReference>
<gene>
    <name evidence="5" type="ORF">LLUT_LOCUS10316</name>
</gene>
<dbReference type="GO" id="GO:0005524">
    <property type="term" value="F:ATP binding"/>
    <property type="evidence" value="ECO:0007669"/>
    <property type="project" value="UniProtKB-KW"/>
</dbReference>
<evidence type="ECO:0000256" key="4">
    <source>
        <dbReference type="ARBA" id="ARBA00022840"/>
    </source>
</evidence>
<organism evidence="5 6">
    <name type="scientific">Lupinus luteus</name>
    <name type="common">European yellow lupine</name>
    <dbReference type="NCBI Taxonomy" id="3873"/>
    <lineage>
        <taxon>Eukaryota</taxon>
        <taxon>Viridiplantae</taxon>
        <taxon>Streptophyta</taxon>
        <taxon>Embryophyta</taxon>
        <taxon>Tracheophyta</taxon>
        <taxon>Spermatophyta</taxon>
        <taxon>Magnoliopsida</taxon>
        <taxon>eudicotyledons</taxon>
        <taxon>Gunneridae</taxon>
        <taxon>Pentapetalae</taxon>
        <taxon>rosids</taxon>
        <taxon>fabids</taxon>
        <taxon>Fabales</taxon>
        <taxon>Fabaceae</taxon>
        <taxon>Papilionoideae</taxon>
        <taxon>50 kb inversion clade</taxon>
        <taxon>genistoids sensu lato</taxon>
        <taxon>core genistoids</taxon>
        <taxon>Genisteae</taxon>
        <taxon>Lupinus</taxon>
    </lineage>
</organism>
<evidence type="ECO:0000313" key="5">
    <source>
        <dbReference type="EMBL" id="CAL0309256.1"/>
    </source>
</evidence>
<evidence type="ECO:0000256" key="1">
    <source>
        <dbReference type="ARBA" id="ARBA00006432"/>
    </source>
</evidence>
<dbReference type="SUPFAM" id="SSF56801">
    <property type="entry name" value="Acetyl-CoA synthetase-like"/>
    <property type="match status" value="1"/>
</dbReference>
<name>A0AAV1WJL3_LUPLU</name>
<accession>A0AAV1WJL3</accession>
<comment type="similarity">
    <text evidence="1">Belongs to the ATP-dependent AMP-binding enzyme family.</text>
</comment>
<dbReference type="EMBL" id="CAXHTB010000007">
    <property type="protein sequence ID" value="CAL0309256.1"/>
    <property type="molecule type" value="Genomic_DNA"/>
</dbReference>
<dbReference type="PANTHER" id="PTHR43859">
    <property type="entry name" value="ACYL-ACTIVATING ENZYME"/>
    <property type="match status" value="1"/>
</dbReference>
<dbReference type="Proteomes" id="UP001497480">
    <property type="component" value="Unassembled WGS sequence"/>
</dbReference>
<evidence type="ECO:0000313" key="6">
    <source>
        <dbReference type="Proteomes" id="UP001497480"/>
    </source>
</evidence>
<proteinExistence type="inferred from homology"/>
<keyword evidence="3" id="KW-0547">Nucleotide-binding</keyword>
<evidence type="ECO:0000256" key="3">
    <source>
        <dbReference type="ARBA" id="ARBA00022741"/>
    </source>
</evidence>
<dbReference type="Gene3D" id="3.40.50.980">
    <property type="match status" value="1"/>
</dbReference>
<comment type="caution">
    <text evidence="5">The sequence shown here is derived from an EMBL/GenBank/DDBJ whole genome shotgun (WGS) entry which is preliminary data.</text>
</comment>